<protein>
    <submittedName>
        <fullName evidence="1">Uncharacterized protein</fullName>
    </submittedName>
</protein>
<sequence length="56" mass="6848">MVEIDIDKLLADEEMRKKMNGWNRETAKRRLESMKNLSEPHRRYLEKIASGEWEVW</sequence>
<accession>A0A9E9AA89</accession>
<evidence type="ECO:0000313" key="1">
    <source>
        <dbReference type="EMBL" id="WAE39642.1"/>
    </source>
</evidence>
<dbReference type="EMBL" id="OP880254">
    <property type="protein sequence ID" value="WAE39642.1"/>
    <property type="molecule type" value="Genomic_DNA"/>
</dbReference>
<name>A0A9E9AA89_9VIRU</name>
<evidence type="ECO:0000313" key="2">
    <source>
        <dbReference type="Proteomes" id="UP001156932"/>
    </source>
</evidence>
<dbReference type="Proteomes" id="UP001156932">
    <property type="component" value="Segment"/>
</dbReference>
<gene>
    <name evidence="1" type="ORF">NNKAGPMP_00006</name>
</gene>
<proteinExistence type="predicted"/>
<keyword evidence="2" id="KW-1185">Reference proteome</keyword>
<reference evidence="1 2" key="1">
    <citation type="submission" date="2022-10" db="EMBL/GenBank/DDBJ databases">
        <title>Evolutionary Diversification of Methanotrophic Ca. Methanophagales (ANME-1) and Their Expansive Virome.</title>
        <authorList>
            <person name="Laso-Perez R."/>
            <person name="Wu F."/>
            <person name="Cremiere A."/>
            <person name="Speth D.R."/>
            <person name="Magyar J.S."/>
            <person name="Krupovic M."/>
            <person name="Orphan V.J."/>
        </authorList>
    </citation>
    <scope>NUCLEOTIDE SEQUENCE [LARGE SCALE GENOMIC DNA]</scope>
</reference>
<organism evidence="1 2">
    <name type="scientific">Methanophagales virus GBV303</name>
    <dbReference type="NCBI Taxonomy" id="2986514"/>
    <lineage>
        <taxon>Viruses</taxon>
        <taxon>Viruses incertae sedis</taxon>
        <taxon>Itzamnaviridae</taxon>
        <taxon>Demiitzamnavirus</taxon>
        <taxon>Demiitzamnavirus mexicoense</taxon>
    </lineage>
</organism>